<sequence length="78" mass="8804">MNEKDTGNDQLEHLLRKAHIPEPSTLLKERITTEARKAWNQTSLELPWQIPVKRLVASAAAAMFVISIANYFSDLTLA</sequence>
<feature type="transmembrane region" description="Helical" evidence="1">
    <location>
        <begin position="55"/>
        <end position="73"/>
    </location>
</feature>
<evidence type="ECO:0000313" key="2">
    <source>
        <dbReference type="EMBL" id="GAF94642.1"/>
    </source>
</evidence>
<feature type="non-terminal residue" evidence="2">
    <location>
        <position position="78"/>
    </location>
</feature>
<reference evidence="2" key="1">
    <citation type="journal article" date="2014" name="Front. Microbiol.">
        <title>High frequency of phylogenetically diverse reductive dehalogenase-homologous genes in deep subseafloor sedimentary metagenomes.</title>
        <authorList>
            <person name="Kawai M."/>
            <person name="Futagami T."/>
            <person name="Toyoda A."/>
            <person name="Takaki Y."/>
            <person name="Nishi S."/>
            <person name="Hori S."/>
            <person name="Arai W."/>
            <person name="Tsubouchi T."/>
            <person name="Morono Y."/>
            <person name="Uchiyama I."/>
            <person name="Ito T."/>
            <person name="Fujiyama A."/>
            <person name="Inagaki F."/>
            <person name="Takami H."/>
        </authorList>
    </citation>
    <scope>NUCLEOTIDE SEQUENCE</scope>
    <source>
        <strain evidence="2">Expedition CK06-06</strain>
    </source>
</reference>
<gene>
    <name evidence="2" type="ORF">S01H1_26108</name>
</gene>
<dbReference type="EMBL" id="BARS01015811">
    <property type="protein sequence ID" value="GAF94642.1"/>
    <property type="molecule type" value="Genomic_DNA"/>
</dbReference>
<dbReference type="AlphaFoldDB" id="X0U2L6"/>
<name>X0U2L6_9ZZZZ</name>
<evidence type="ECO:0000256" key="1">
    <source>
        <dbReference type="SAM" id="Phobius"/>
    </source>
</evidence>
<keyword evidence="1" id="KW-0812">Transmembrane</keyword>
<accession>X0U2L6</accession>
<keyword evidence="1" id="KW-0472">Membrane</keyword>
<keyword evidence="1" id="KW-1133">Transmembrane helix</keyword>
<proteinExistence type="predicted"/>
<organism evidence="2">
    <name type="scientific">marine sediment metagenome</name>
    <dbReference type="NCBI Taxonomy" id="412755"/>
    <lineage>
        <taxon>unclassified sequences</taxon>
        <taxon>metagenomes</taxon>
        <taxon>ecological metagenomes</taxon>
    </lineage>
</organism>
<protein>
    <submittedName>
        <fullName evidence="2">Uncharacterized protein</fullName>
    </submittedName>
</protein>
<comment type="caution">
    <text evidence="2">The sequence shown here is derived from an EMBL/GenBank/DDBJ whole genome shotgun (WGS) entry which is preliminary data.</text>
</comment>